<dbReference type="Proteomes" id="UP000242999">
    <property type="component" value="Unassembled WGS sequence"/>
</dbReference>
<dbReference type="RefSeq" id="WP_093310066.1">
    <property type="nucleotide sequence ID" value="NZ_FNYH01000008.1"/>
</dbReference>
<keyword evidence="2" id="KW-1185">Reference proteome</keyword>
<evidence type="ECO:0008006" key="3">
    <source>
        <dbReference type="Google" id="ProtNLM"/>
    </source>
</evidence>
<dbReference type="EMBL" id="FNYH01000008">
    <property type="protein sequence ID" value="SEI70718.1"/>
    <property type="molecule type" value="Genomic_DNA"/>
</dbReference>
<dbReference type="Pfam" id="PF11136">
    <property type="entry name" value="DUF2889"/>
    <property type="match status" value="1"/>
</dbReference>
<dbReference type="STRING" id="64971.SAMN05421831_10826"/>
<organism evidence="1 2">
    <name type="scientific">Allopseudospirillum japonicum</name>
    <dbReference type="NCBI Taxonomy" id="64971"/>
    <lineage>
        <taxon>Bacteria</taxon>
        <taxon>Pseudomonadati</taxon>
        <taxon>Pseudomonadota</taxon>
        <taxon>Gammaproteobacteria</taxon>
        <taxon>Oceanospirillales</taxon>
        <taxon>Oceanospirillaceae</taxon>
        <taxon>Allopseudospirillum</taxon>
    </lineage>
</organism>
<dbReference type="OrthoDB" id="6862397at2"/>
<dbReference type="AlphaFoldDB" id="A0A1H6SRX8"/>
<proteinExistence type="predicted"/>
<protein>
    <recommendedName>
        <fullName evidence="3">DUF2889 domain-containing protein</fullName>
    </recommendedName>
</protein>
<dbReference type="InterPro" id="IPR021312">
    <property type="entry name" value="DUF2889"/>
</dbReference>
<evidence type="ECO:0000313" key="2">
    <source>
        <dbReference type="Proteomes" id="UP000242999"/>
    </source>
</evidence>
<sequence>MTNTLPPATAERRLLHTRTVTCRGYQRADGLWDIEGHMTDIKTYAVDNDDRNGQIPAGEPIHAMWLRLTLDLDLNIVDAAASTEYAPFNHCHSISTAYKALIGLQIGPGWNRAVKDRLGGVKGCTHLTELLGPMATSAYQTMYEALRDHHQRQGHTPFILDTCHSLSRTSPVVARVWPEHYQAPEALPTEN</sequence>
<gene>
    <name evidence="1" type="ORF">SAMN05421831_10826</name>
</gene>
<reference evidence="2" key="1">
    <citation type="submission" date="2016-10" db="EMBL/GenBank/DDBJ databases">
        <authorList>
            <person name="Varghese N."/>
            <person name="Submissions S."/>
        </authorList>
    </citation>
    <scope>NUCLEOTIDE SEQUENCE [LARGE SCALE GENOMIC DNA]</scope>
    <source>
        <strain evidence="2">DSM 7165</strain>
    </source>
</reference>
<evidence type="ECO:0000313" key="1">
    <source>
        <dbReference type="EMBL" id="SEI70718.1"/>
    </source>
</evidence>
<accession>A0A1H6SRX8</accession>
<name>A0A1H6SRX8_9GAMM</name>